<evidence type="ECO:0000313" key="3">
    <source>
        <dbReference type="Proteomes" id="UP000887013"/>
    </source>
</evidence>
<sequence>MEPIAVKCFRNFGCADKSLKYIQVRFLSLSGQLYTPRRTLNLENISEKSLFFQLRIKLLCGCDFTPIDCVYAQDIPTMDKDNDNASIPSLEKAEPNTVSTSEDLSSDHNPVYFLVGLDNIILQPQNQILLTNWSKFNQNLSNTMYGNPLINDLNELDKAVDNFALSIQIAINQPSSREKNSTVLTTNPLISSNRSLRINQSESRPHSLNYQAPGRCLPAPTQED</sequence>
<feature type="region of interest" description="Disordered" evidence="1">
    <location>
        <begin position="194"/>
        <end position="224"/>
    </location>
</feature>
<dbReference type="EMBL" id="BMAW01065327">
    <property type="protein sequence ID" value="GFT49943.1"/>
    <property type="molecule type" value="Genomic_DNA"/>
</dbReference>
<dbReference type="OrthoDB" id="6433336at2759"/>
<organism evidence="2 3">
    <name type="scientific">Nephila pilipes</name>
    <name type="common">Giant wood spider</name>
    <name type="synonym">Nephila maculata</name>
    <dbReference type="NCBI Taxonomy" id="299642"/>
    <lineage>
        <taxon>Eukaryota</taxon>
        <taxon>Metazoa</taxon>
        <taxon>Ecdysozoa</taxon>
        <taxon>Arthropoda</taxon>
        <taxon>Chelicerata</taxon>
        <taxon>Arachnida</taxon>
        <taxon>Araneae</taxon>
        <taxon>Araneomorphae</taxon>
        <taxon>Entelegynae</taxon>
        <taxon>Araneoidea</taxon>
        <taxon>Nephilidae</taxon>
        <taxon>Nephila</taxon>
    </lineage>
</organism>
<dbReference type="Proteomes" id="UP000887013">
    <property type="component" value="Unassembled WGS sequence"/>
</dbReference>
<feature type="compositionally biased region" description="Polar residues" evidence="1">
    <location>
        <begin position="194"/>
        <end position="210"/>
    </location>
</feature>
<reference evidence="2" key="1">
    <citation type="submission" date="2020-08" db="EMBL/GenBank/DDBJ databases">
        <title>Multicomponent nature underlies the extraordinary mechanical properties of spider dragline silk.</title>
        <authorList>
            <person name="Kono N."/>
            <person name="Nakamura H."/>
            <person name="Mori M."/>
            <person name="Yoshida Y."/>
            <person name="Ohtoshi R."/>
            <person name="Malay A.D."/>
            <person name="Moran D.A.P."/>
            <person name="Tomita M."/>
            <person name="Numata K."/>
            <person name="Arakawa K."/>
        </authorList>
    </citation>
    <scope>NUCLEOTIDE SEQUENCE</scope>
</reference>
<feature type="region of interest" description="Disordered" evidence="1">
    <location>
        <begin position="82"/>
        <end position="104"/>
    </location>
</feature>
<comment type="caution">
    <text evidence="2">The sequence shown here is derived from an EMBL/GenBank/DDBJ whole genome shotgun (WGS) entry which is preliminary data.</text>
</comment>
<gene>
    <name evidence="2" type="ORF">NPIL_59821</name>
</gene>
<dbReference type="AlphaFoldDB" id="A0A8X6P5W0"/>
<accession>A0A8X6P5W0</accession>
<keyword evidence="3" id="KW-1185">Reference proteome</keyword>
<protein>
    <submittedName>
        <fullName evidence="2">Uncharacterized protein</fullName>
    </submittedName>
</protein>
<name>A0A8X6P5W0_NEPPI</name>
<evidence type="ECO:0000313" key="2">
    <source>
        <dbReference type="EMBL" id="GFT49943.1"/>
    </source>
</evidence>
<proteinExistence type="predicted"/>
<evidence type="ECO:0000256" key="1">
    <source>
        <dbReference type="SAM" id="MobiDB-lite"/>
    </source>
</evidence>